<evidence type="ECO:0000313" key="3">
    <source>
        <dbReference type="EMBL" id="MFC3207853.1"/>
    </source>
</evidence>
<proteinExistence type="predicted"/>
<accession>A0ABV7KE95</accession>
<organism evidence="3 4">
    <name type="scientific">Aquamicrobium soli</name>
    <dbReference type="NCBI Taxonomy" id="1811518"/>
    <lineage>
        <taxon>Bacteria</taxon>
        <taxon>Pseudomonadati</taxon>
        <taxon>Pseudomonadota</taxon>
        <taxon>Alphaproteobacteria</taxon>
        <taxon>Hyphomicrobiales</taxon>
        <taxon>Phyllobacteriaceae</taxon>
        <taxon>Aquamicrobium</taxon>
    </lineage>
</organism>
<dbReference type="Proteomes" id="UP001595583">
    <property type="component" value="Unassembled WGS sequence"/>
</dbReference>
<dbReference type="RefSeq" id="WP_378222369.1">
    <property type="nucleotide sequence ID" value="NZ_JBHRTK010000016.1"/>
</dbReference>
<dbReference type="SMART" id="SM00672">
    <property type="entry name" value="CAP10"/>
    <property type="match status" value="1"/>
</dbReference>
<dbReference type="PANTHER" id="PTHR12203">
    <property type="entry name" value="KDEL LYS-ASP-GLU-LEU CONTAINING - RELATED"/>
    <property type="match status" value="1"/>
</dbReference>
<evidence type="ECO:0000313" key="4">
    <source>
        <dbReference type="Proteomes" id="UP001595583"/>
    </source>
</evidence>
<reference evidence="4" key="1">
    <citation type="journal article" date="2019" name="Int. J. Syst. Evol. Microbiol.">
        <title>The Global Catalogue of Microorganisms (GCM) 10K type strain sequencing project: providing services to taxonomists for standard genome sequencing and annotation.</title>
        <authorList>
            <consortium name="The Broad Institute Genomics Platform"/>
            <consortium name="The Broad Institute Genome Sequencing Center for Infectious Disease"/>
            <person name="Wu L."/>
            <person name="Ma J."/>
        </authorList>
    </citation>
    <scope>NUCLEOTIDE SEQUENCE [LARGE SCALE GENOMIC DNA]</scope>
    <source>
        <strain evidence="4">KCTC 52165</strain>
    </source>
</reference>
<keyword evidence="4" id="KW-1185">Reference proteome</keyword>
<dbReference type="PANTHER" id="PTHR12203:SF35">
    <property type="entry name" value="PROTEIN O-GLUCOSYLTRANSFERASE 1"/>
    <property type="match status" value="1"/>
</dbReference>
<dbReference type="EMBL" id="JBHRTK010000016">
    <property type="protein sequence ID" value="MFC3207853.1"/>
    <property type="molecule type" value="Genomic_DNA"/>
</dbReference>
<evidence type="ECO:0000259" key="2">
    <source>
        <dbReference type="SMART" id="SM00672"/>
    </source>
</evidence>
<dbReference type="Pfam" id="PF05686">
    <property type="entry name" value="Glyco_transf_90"/>
    <property type="match status" value="1"/>
</dbReference>
<name>A0ABV7KE95_9HYPH</name>
<keyword evidence="1 3" id="KW-0808">Transferase</keyword>
<gene>
    <name evidence="3" type="ORF">ACFOHJ_16635</name>
</gene>
<sequence length="352" mass="40819">MSREMGLSHRLTVANLDRTARRVFYYARNAVRDIAPKSLFRRQLDGLLERAIEGGAPVRERLDYYNKLTTSFTPGSEAVTVDNVPWRRSRYYYDFKEYVRFFDPGLRLDVKFGDVRVVPPVPSILKSRPIAGDNANSVVLNLNKFRHFHMPADSVPFSDKMPKVVWRGGLYSPIRKRFMQAVHGLDFCDAGTPSPKAEEQYRKPYLSIDQQRRYRYIVSLEGNDVATNLKWIMSSNSLCLMPEPTFETWFCEGWLKPGVHYVPLAPDFSDLADKVAHYERHPQEAEKIIATAKAYCRPFRDQQLDRSISLLVLYKYFVLSGQVEPDDEIWRFITDRPRAAPARAEERPRVSP</sequence>
<protein>
    <submittedName>
        <fullName evidence="3">Glycosyl transferase family 90</fullName>
    </submittedName>
</protein>
<dbReference type="InterPro" id="IPR006598">
    <property type="entry name" value="CAP10"/>
</dbReference>
<comment type="caution">
    <text evidence="3">The sequence shown here is derived from an EMBL/GenBank/DDBJ whole genome shotgun (WGS) entry which is preliminary data.</text>
</comment>
<dbReference type="GO" id="GO:0016740">
    <property type="term" value="F:transferase activity"/>
    <property type="evidence" value="ECO:0007669"/>
    <property type="project" value="UniProtKB-KW"/>
</dbReference>
<dbReference type="InterPro" id="IPR051091">
    <property type="entry name" value="O-Glucosyltr/Glycosyltrsf_90"/>
</dbReference>
<evidence type="ECO:0000256" key="1">
    <source>
        <dbReference type="ARBA" id="ARBA00022679"/>
    </source>
</evidence>
<feature type="domain" description="Glycosyl transferase CAP10" evidence="2">
    <location>
        <begin position="101"/>
        <end position="317"/>
    </location>
</feature>